<name>A0A9P1G608_9DINO</name>
<dbReference type="InterPro" id="IPR036873">
    <property type="entry name" value="Rhodanese-like_dom_sf"/>
</dbReference>
<gene>
    <name evidence="4" type="ORF">C1SCF055_LOCUS24857</name>
</gene>
<keyword evidence="2" id="KW-0812">Transmembrane</keyword>
<keyword evidence="7" id="KW-1185">Reference proteome</keyword>
<evidence type="ECO:0000256" key="2">
    <source>
        <dbReference type="SAM" id="Phobius"/>
    </source>
</evidence>
<dbReference type="EMBL" id="CAMXCT030002503">
    <property type="protein sequence ID" value="CAL4785884.1"/>
    <property type="molecule type" value="Genomic_DNA"/>
</dbReference>
<evidence type="ECO:0000313" key="4">
    <source>
        <dbReference type="EMBL" id="CAI3998572.1"/>
    </source>
</evidence>
<dbReference type="Gene3D" id="3.40.250.10">
    <property type="entry name" value="Rhodanese-like domain"/>
    <property type="match status" value="1"/>
</dbReference>
<reference evidence="4" key="1">
    <citation type="submission" date="2022-10" db="EMBL/GenBank/DDBJ databases">
        <authorList>
            <person name="Chen Y."/>
            <person name="Dougan E. K."/>
            <person name="Chan C."/>
            <person name="Rhodes N."/>
            <person name="Thang M."/>
        </authorList>
    </citation>
    <scope>NUCLEOTIDE SEQUENCE</scope>
</reference>
<reference evidence="5" key="2">
    <citation type="submission" date="2024-04" db="EMBL/GenBank/DDBJ databases">
        <authorList>
            <person name="Chen Y."/>
            <person name="Shah S."/>
            <person name="Dougan E. K."/>
            <person name="Thang M."/>
            <person name="Chan C."/>
        </authorList>
    </citation>
    <scope>NUCLEOTIDE SEQUENCE [LARGE SCALE GENOMIC DNA]</scope>
</reference>
<keyword evidence="2" id="KW-1133">Transmembrane helix</keyword>
<dbReference type="Pfam" id="PF00581">
    <property type="entry name" value="Rhodanese"/>
    <property type="match status" value="1"/>
</dbReference>
<dbReference type="CDD" id="cd00158">
    <property type="entry name" value="RHOD"/>
    <property type="match status" value="1"/>
</dbReference>
<dbReference type="InterPro" id="IPR001763">
    <property type="entry name" value="Rhodanese-like_dom"/>
</dbReference>
<evidence type="ECO:0000259" key="3">
    <source>
        <dbReference type="PROSITE" id="PS50206"/>
    </source>
</evidence>
<feature type="transmembrane region" description="Helical" evidence="2">
    <location>
        <begin position="354"/>
        <end position="376"/>
    </location>
</feature>
<proteinExistence type="predicted"/>
<evidence type="ECO:0000313" key="7">
    <source>
        <dbReference type="Proteomes" id="UP001152797"/>
    </source>
</evidence>
<feature type="non-terminal residue" evidence="4">
    <location>
        <position position="390"/>
    </location>
</feature>
<comment type="caution">
    <text evidence="4">The sequence shown here is derived from an EMBL/GenBank/DDBJ whole genome shotgun (WGS) entry which is preliminary data.</text>
</comment>
<protein>
    <submittedName>
        <fullName evidence="6">Pentatricopeptide repeat-containing protein, chloroplastic</fullName>
    </submittedName>
</protein>
<dbReference type="SUPFAM" id="SSF52821">
    <property type="entry name" value="Rhodanese/Cell cycle control phosphatase"/>
    <property type="match status" value="1"/>
</dbReference>
<evidence type="ECO:0000313" key="6">
    <source>
        <dbReference type="EMBL" id="CAL4785884.1"/>
    </source>
</evidence>
<feature type="transmembrane region" description="Helical" evidence="2">
    <location>
        <begin position="315"/>
        <end position="334"/>
    </location>
</feature>
<evidence type="ECO:0000313" key="5">
    <source>
        <dbReference type="EMBL" id="CAL1151947.1"/>
    </source>
</evidence>
<dbReference type="EMBL" id="CAMXCT010002503">
    <property type="protein sequence ID" value="CAI3998572.1"/>
    <property type="molecule type" value="Genomic_DNA"/>
</dbReference>
<evidence type="ECO:0000256" key="1">
    <source>
        <dbReference type="SAM" id="MobiDB-lite"/>
    </source>
</evidence>
<keyword evidence="2" id="KW-0472">Membrane</keyword>
<feature type="region of interest" description="Disordered" evidence="1">
    <location>
        <begin position="1"/>
        <end position="21"/>
    </location>
</feature>
<dbReference type="PROSITE" id="PS50206">
    <property type="entry name" value="RHODANESE_3"/>
    <property type="match status" value="1"/>
</dbReference>
<feature type="domain" description="Rhodanese" evidence="3">
    <location>
        <begin position="63"/>
        <end position="156"/>
    </location>
</feature>
<accession>A0A9P1G608</accession>
<organism evidence="4">
    <name type="scientific">Cladocopium goreaui</name>
    <dbReference type="NCBI Taxonomy" id="2562237"/>
    <lineage>
        <taxon>Eukaryota</taxon>
        <taxon>Sar</taxon>
        <taxon>Alveolata</taxon>
        <taxon>Dinophyceae</taxon>
        <taxon>Suessiales</taxon>
        <taxon>Symbiodiniaceae</taxon>
        <taxon>Cladocopium</taxon>
    </lineage>
</organism>
<dbReference type="OrthoDB" id="422040at2759"/>
<dbReference type="EMBL" id="CAMXCT020002503">
    <property type="protein sequence ID" value="CAL1151947.1"/>
    <property type="molecule type" value="Genomic_DNA"/>
</dbReference>
<dbReference type="AlphaFoldDB" id="A0A9P1G608"/>
<sequence length="390" mass="42988">VCQKHLGSSLDSSPTLKERSLHDPDCKFGETHWRAALDFATKAGSENVAPLLSTRDLRERMEKGERVVIVDVRGCEEQAVSMIPGAVTKEFFEAEVLPQLRAQTSQAAPLVVPYCTVGYRSGIYAKELVEQHGLQNVRNGEGVIMWTFDGNGLVQPPAGPSGSAGPVTRSEALGRSVTDDSVAEQAALQNETRRVHVFGKPWDMAAEGYTTEYFTPAGGAFRFVKQKCSKSGPKAFPWFTEFLLFYLFFTPACGVMYNCGCRVALSKFGQVSSCNIYWPDQPLEHKCPWCTCQGVVCIFVASDTKAFRGVTLLDMLPDGFVVTVLTVLVLHFLFKKIDQCLRPRNFGDSFIAAVKTAIAVSWFVVYCLAFGALFFAGNTSYPHFLGYSRV</sequence>
<dbReference type="Proteomes" id="UP001152797">
    <property type="component" value="Unassembled WGS sequence"/>
</dbReference>